<reference evidence="5" key="1">
    <citation type="journal article" date="2023" name="Mol. Phylogenet. Evol.">
        <title>Genome-scale phylogeny and comparative genomics of the fungal order Sordariales.</title>
        <authorList>
            <person name="Hensen N."/>
            <person name="Bonometti L."/>
            <person name="Westerberg I."/>
            <person name="Brannstrom I.O."/>
            <person name="Guillou S."/>
            <person name="Cros-Aarteil S."/>
            <person name="Calhoun S."/>
            <person name="Haridas S."/>
            <person name="Kuo A."/>
            <person name="Mondo S."/>
            <person name="Pangilinan J."/>
            <person name="Riley R."/>
            <person name="LaButti K."/>
            <person name="Andreopoulos B."/>
            <person name="Lipzen A."/>
            <person name="Chen C."/>
            <person name="Yan M."/>
            <person name="Daum C."/>
            <person name="Ng V."/>
            <person name="Clum A."/>
            <person name="Steindorff A."/>
            <person name="Ohm R.A."/>
            <person name="Martin F."/>
            <person name="Silar P."/>
            <person name="Natvig D.O."/>
            <person name="Lalanne C."/>
            <person name="Gautier V."/>
            <person name="Ament-Velasquez S.L."/>
            <person name="Kruys A."/>
            <person name="Hutchinson M.I."/>
            <person name="Powell A.J."/>
            <person name="Barry K."/>
            <person name="Miller A.N."/>
            <person name="Grigoriev I.V."/>
            <person name="Debuchy R."/>
            <person name="Gladieux P."/>
            <person name="Hiltunen Thoren M."/>
            <person name="Johannesson H."/>
        </authorList>
    </citation>
    <scope>NUCLEOTIDE SEQUENCE</scope>
    <source>
        <strain evidence="5">CBS 232.78</strain>
    </source>
</reference>
<keyword evidence="2" id="KW-0378">Hydrolase</keyword>
<feature type="compositionally biased region" description="Acidic residues" evidence="3">
    <location>
        <begin position="682"/>
        <end position="693"/>
    </location>
</feature>
<organism evidence="5 6">
    <name type="scientific">Podospora didyma</name>
    <dbReference type="NCBI Taxonomy" id="330526"/>
    <lineage>
        <taxon>Eukaryota</taxon>
        <taxon>Fungi</taxon>
        <taxon>Dikarya</taxon>
        <taxon>Ascomycota</taxon>
        <taxon>Pezizomycotina</taxon>
        <taxon>Sordariomycetes</taxon>
        <taxon>Sordariomycetidae</taxon>
        <taxon>Sordariales</taxon>
        <taxon>Podosporaceae</taxon>
        <taxon>Podospora</taxon>
    </lineage>
</organism>
<dbReference type="EMBL" id="JAULSW010000008">
    <property type="protein sequence ID" value="KAK3372083.1"/>
    <property type="molecule type" value="Genomic_DNA"/>
</dbReference>
<accession>A0AAE0K8I5</accession>
<keyword evidence="2" id="KW-0645">Protease</keyword>
<keyword evidence="6" id="KW-1185">Reference proteome</keyword>
<feature type="compositionally biased region" description="Basic and acidic residues" evidence="3">
    <location>
        <begin position="694"/>
        <end position="713"/>
    </location>
</feature>
<dbReference type="Pfam" id="PF00648">
    <property type="entry name" value="Peptidase_C2"/>
    <property type="match status" value="1"/>
</dbReference>
<keyword evidence="2" id="KW-0788">Thiol protease</keyword>
<evidence type="ECO:0000313" key="5">
    <source>
        <dbReference type="EMBL" id="KAK3372083.1"/>
    </source>
</evidence>
<proteinExistence type="predicted"/>
<dbReference type="PANTHER" id="PTHR10183:SF425">
    <property type="entry name" value="CALPAIN-5"/>
    <property type="match status" value="1"/>
</dbReference>
<feature type="compositionally biased region" description="Basic and acidic residues" evidence="3">
    <location>
        <begin position="625"/>
        <end position="643"/>
    </location>
</feature>
<protein>
    <recommendedName>
        <fullName evidence="4">Calpain catalytic domain-containing protein</fullName>
    </recommendedName>
</protein>
<dbReference type="Proteomes" id="UP001285441">
    <property type="component" value="Unassembled WGS sequence"/>
</dbReference>
<feature type="active site" evidence="1 2">
    <location>
        <position position="374"/>
    </location>
</feature>
<dbReference type="InterPro" id="IPR001300">
    <property type="entry name" value="Peptidase_C2_calpain_cat"/>
</dbReference>
<reference evidence="5" key="2">
    <citation type="submission" date="2023-06" db="EMBL/GenBank/DDBJ databases">
        <authorList>
            <consortium name="Lawrence Berkeley National Laboratory"/>
            <person name="Haridas S."/>
            <person name="Hensen N."/>
            <person name="Bonometti L."/>
            <person name="Westerberg I."/>
            <person name="Brannstrom I.O."/>
            <person name="Guillou S."/>
            <person name="Cros-Aarteil S."/>
            <person name="Calhoun S."/>
            <person name="Kuo A."/>
            <person name="Mondo S."/>
            <person name="Pangilinan J."/>
            <person name="Riley R."/>
            <person name="LaButti K."/>
            <person name="Andreopoulos B."/>
            <person name="Lipzen A."/>
            <person name="Chen C."/>
            <person name="Yanf M."/>
            <person name="Daum C."/>
            <person name="Ng V."/>
            <person name="Clum A."/>
            <person name="Steindorff A."/>
            <person name="Ohm R."/>
            <person name="Martin F."/>
            <person name="Silar P."/>
            <person name="Natvig D."/>
            <person name="Lalanne C."/>
            <person name="Gautier V."/>
            <person name="Ament-velasquez S.L."/>
            <person name="Kruys A."/>
            <person name="Hutchinson M.I."/>
            <person name="Powell A.J."/>
            <person name="Barry K."/>
            <person name="Miller A.N."/>
            <person name="Grigoriev I.V."/>
            <person name="Debuchy R."/>
            <person name="Gladieux P."/>
            <person name="Thoren M.H."/>
            <person name="Johannesson H."/>
        </authorList>
    </citation>
    <scope>NUCLEOTIDE SEQUENCE</scope>
    <source>
        <strain evidence="5">CBS 232.78</strain>
    </source>
</reference>
<dbReference type="SMART" id="SM00230">
    <property type="entry name" value="CysPc"/>
    <property type="match status" value="1"/>
</dbReference>
<evidence type="ECO:0000256" key="3">
    <source>
        <dbReference type="SAM" id="MobiDB-lite"/>
    </source>
</evidence>
<evidence type="ECO:0000256" key="1">
    <source>
        <dbReference type="PIRSR" id="PIRSR622684-1"/>
    </source>
</evidence>
<feature type="domain" description="Calpain catalytic" evidence="4">
    <location>
        <begin position="166"/>
        <end position="461"/>
    </location>
</feature>
<feature type="compositionally biased region" description="Acidic residues" evidence="3">
    <location>
        <begin position="644"/>
        <end position="675"/>
    </location>
</feature>
<feature type="region of interest" description="Disordered" evidence="3">
    <location>
        <begin position="613"/>
        <end position="762"/>
    </location>
</feature>
<gene>
    <name evidence="5" type="ORF">B0H63DRAFT_288176</name>
</gene>
<dbReference type="InterPro" id="IPR038765">
    <property type="entry name" value="Papain-like_cys_pep_sf"/>
</dbReference>
<dbReference type="PROSITE" id="PS50203">
    <property type="entry name" value="CALPAIN_CAT"/>
    <property type="match status" value="1"/>
</dbReference>
<dbReference type="AlphaFoldDB" id="A0AAE0K8I5"/>
<evidence type="ECO:0000256" key="2">
    <source>
        <dbReference type="PROSITE-ProRule" id="PRU00239"/>
    </source>
</evidence>
<dbReference type="GO" id="GO:0006508">
    <property type="term" value="P:proteolysis"/>
    <property type="evidence" value="ECO:0007669"/>
    <property type="project" value="UniProtKB-KW"/>
</dbReference>
<dbReference type="Gene3D" id="3.90.70.10">
    <property type="entry name" value="Cysteine proteinases"/>
    <property type="match status" value="1"/>
</dbReference>
<dbReference type="PANTHER" id="PTHR10183">
    <property type="entry name" value="CALPAIN"/>
    <property type="match status" value="1"/>
</dbReference>
<dbReference type="GO" id="GO:0004198">
    <property type="term" value="F:calcium-dependent cysteine-type endopeptidase activity"/>
    <property type="evidence" value="ECO:0007669"/>
    <property type="project" value="InterPro"/>
</dbReference>
<comment type="caution">
    <text evidence="5">The sequence shown here is derived from an EMBL/GenBank/DDBJ whole genome shotgun (WGS) entry which is preliminary data.</text>
</comment>
<feature type="compositionally biased region" description="Gly residues" evidence="3">
    <location>
        <begin position="744"/>
        <end position="753"/>
    </location>
</feature>
<name>A0AAE0K8I5_9PEZI</name>
<feature type="active site" evidence="1 2">
    <location>
        <position position="195"/>
    </location>
</feature>
<evidence type="ECO:0000313" key="6">
    <source>
        <dbReference type="Proteomes" id="UP001285441"/>
    </source>
</evidence>
<dbReference type="SUPFAM" id="SSF54001">
    <property type="entry name" value="Cysteine proteinases"/>
    <property type="match status" value="1"/>
</dbReference>
<sequence>MPAPQDLVGDFWQSFVTKKPGKVTAIFPSSLYETLLPHPQDADSGTSKRNFGQGYEAAAAECRTKVARIVRDCKRTNTKWTDPNFDIRGSQRDCLVGLLWQRPSPRANPWSVDDALSTLQENQVLGEAPLVLDIPTLRKILTRKPIYDEDSNNDETFDPDPGSVHRVNWIYEDPQFTINGMTDSDIMQGSNSEDCWWLSAVATICHREDLMDKICVARDEECGVYGFVFYRDGCWVSTIVDDNLLLKNPDFSAVGGNICDPSNSAMRTYRKAKQTGSEALYFASCRDPNETWLPLLEKAYAKAHGDYNAIWGGWIGEGVEDLTGGIYTEMVLEDVLYKESLWKELLNEEKCFVFGLDILDAGATDGKNGLANCHAYSLLEAREETGEDGKRVRLVKVRNPWGSRGQDGVGEWNGPWSDGSKEWSPYWLTKLNYRFENDGVFWMTYSDLLGTFTNLYRTRLFDESWTVTQEWTSVNVAWLTGYLQRKFIVEIKKAGTVVIVLQQLDTRYFRGLEGEYNFLLHFILQKQNSDPGDYICRVRPKAENFWQANRSVSCEADLEPGIYEVLPKITAMKDGDRPAVEKILQQAADVKPQKLRQVGLSFDLAHSKALRAPAVPAAAKEEEETPAKEEEEKATSPEDSGEKAEEEQEEEEEDAEESETEDEDEDEEEDGEEEGEKGNEEVAPEGEKEDGEDEGGKQEGDNAEAKPASEKASRAPSVNTGLEPPPPDGSRPPSQLGPEDAGDRGGNGGGEGGGDGDHPAPWNAVCVIGLRVYSQDDEVAIQLADPKDPQEASSLAVE</sequence>
<feature type="active site" evidence="1 2">
    <location>
        <position position="399"/>
    </location>
</feature>
<dbReference type="InterPro" id="IPR022684">
    <property type="entry name" value="Calpain_cysteine_protease"/>
</dbReference>
<evidence type="ECO:0000259" key="4">
    <source>
        <dbReference type="PROSITE" id="PS50203"/>
    </source>
</evidence>